<dbReference type="InterPro" id="IPR010540">
    <property type="entry name" value="CmpB_TMEM229"/>
</dbReference>
<sequence>MAEPILFGTPLTLVFLYFILYSFLGWAMETTYCSILNGHFVARGFLFGPICPIYGAGALMMVFFFSRFTDNLVIFYLVATVTMSCWEYFVGWLLEVTTHIKYWDYSKHRFNLKGRISLFICLWWGVLAYLAVFYIHPAVIVIFDLIPVWMRYSLFGSVGTLLIVDAVTTIRKLALTAKVMARLEAVNSELKMQASLAKMELGERLEENLPPELLTRLETLIANRPKNSKEALALLRAKHNDLMEQAERYSRRFLSRYSTLNSQRFASILEEIKARGERLKDSIFLSKTDDKDIKQ</sequence>
<gene>
    <name evidence="2" type="ORF">SDC9_77241</name>
</gene>
<protein>
    <recommendedName>
        <fullName evidence="3">ABC transporter permease</fullName>
    </recommendedName>
</protein>
<comment type="caution">
    <text evidence="2">The sequence shown here is derived from an EMBL/GenBank/DDBJ whole genome shotgun (WGS) entry which is preliminary data.</text>
</comment>
<reference evidence="2" key="1">
    <citation type="submission" date="2019-08" db="EMBL/GenBank/DDBJ databases">
        <authorList>
            <person name="Kucharzyk K."/>
            <person name="Murdoch R.W."/>
            <person name="Higgins S."/>
            <person name="Loffler F."/>
        </authorList>
    </citation>
    <scope>NUCLEOTIDE SEQUENCE</scope>
</reference>
<organism evidence="2">
    <name type="scientific">bioreactor metagenome</name>
    <dbReference type="NCBI Taxonomy" id="1076179"/>
    <lineage>
        <taxon>unclassified sequences</taxon>
        <taxon>metagenomes</taxon>
        <taxon>ecological metagenomes</taxon>
    </lineage>
</organism>
<name>A0A644YS56_9ZZZZ</name>
<evidence type="ECO:0000313" key="2">
    <source>
        <dbReference type="EMBL" id="MPM30691.1"/>
    </source>
</evidence>
<dbReference type="EMBL" id="VSSQ01005859">
    <property type="protein sequence ID" value="MPM30691.1"/>
    <property type="molecule type" value="Genomic_DNA"/>
</dbReference>
<evidence type="ECO:0000256" key="1">
    <source>
        <dbReference type="SAM" id="Phobius"/>
    </source>
</evidence>
<dbReference type="Pfam" id="PF06541">
    <property type="entry name" value="ABC_trans_CmpB"/>
    <property type="match status" value="1"/>
</dbReference>
<proteinExistence type="predicted"/>
<feature type="transmembrane region" description="Helical" evidence="1">
    <location>
        <begin position="116"/>
        <end position="143"/>
    </location>
</feature>
<feature type="transmembrane region" description="Helical" evidence="1">
    <location>
        <begin position="6"/>
        <end position="28"/>
    </location>
</feature>
<keyword evidence="1" id="KW-0812">Transmembrane</keyword>
<feature type="transmembrane region" description="Helical" evidence="1">
    <location>
        <begin position="149"/>
        <end position="170"/>
    </location>
</feature>
<feature type="transmembrane region" description="Helical" evidence="1">
    <location>
        <begin position="40"/>
        <end position="66"/>
    </location>
</feature>
<dbReference type="AlphaFoldDB" id="A0A644YS56"/>
<feature type="transmembrane region" description="Helical" evidence="1">
    <location>
        <begin position="72"/>
        <end position="95"/>
    </location>
</feature>
<keyword evidence="1" id="KW-1133">Transmembrane helix</keyword>
<accession>A0A644YS56</accession>
<keyword evidence="1" id="KW-0472">Membrane</keyword>
<evidence type="ECO:0008006" key="3">
    <source>
        <dbReference type="Google" id="ProtNLM"/>
    </source>
</evidence>